<dbReference type="Proteomes" id="UP000626109">
    <property type="component" value="Unassembled WGS sequence"/>
</dbReference>
<evidence type="ECO:0000313" key="2">
    <source>
        <dbReference type="Proteomes" id="UP000626109"/>
    </source>
</evidence>
<accession>A0A813JN71</accession>
<proteinExistence type="predicted"/>
<comment type="caution">
    <text evidence="1">The sequence shown here is derived from an EMBL/GenBank/DDBJ whole genome shotgun (WGS) entry which is preliminary data.</text>
</comment>
<sequence>RLKLLLRRLEWPPTNQLVAHGIVHELPWRVAKVSEVDLQQLPQTIHKQEQDYLRGFFDGDGSVVLNTDLSGCVLTISQSFDRGEALLRFRAAFRGGIYSSEQGVGLRKHTVLWVVRGKMGKRAAAILGQQSSMKQAQLKIAASWPESHESRLEMKVTWKHLKHFDHQPVAIPCSWAYVAGFFDAEGYIKVHAHSFGFGFRVAQKNPSILHCILVFLKEEKLAQRSPVYKGDNMNTLVFNTGINFQVLGQLLSAGLTVKRLEAELVQTMTATNFIDVRNAMSRLSGNQSRYSRLDDEGVLRTREINRIWHRVGRAINHGCDEDFLGLLSKFQALQKEHTKAKLITQKRAVHEDIRHLLARGAGMMKAARKKLRLQSVDELKERTSRARELMRRRGRSCGGAVAAVGDAW</sequence>
<dbReference type="SUPFAM" id="SSF55608">
    <property type="entry name" value="Homing endonucleases"/>
    <property type="match status" value="1"/>
</dbReference>
<evidence type="ECO:0000313" key="1">
    <source>
        <dbReference type="EMBL" id="CAE8680399.1"/>
    </source>
</evidence>
<protein>
    <recommendedName>
        <fullName evidence="3">Homing endonuclease LAGLIDADG domain-containing protein</fullName>
    </recommendedName>
</protein>
<dbReference type="AlphaFoldDB" id="A0A813JN71"/>
<reference evidence="1" key="1">
    <citation type="submission" date="2021-02" db="EMBL/GenBank/DDBJ databases">
        <authorList>
            <person name="Dougan E. K."/>
            <person name="Rhodes N."/>
            <person name="Thang M."/>
            <person name="Chan C."/>
        </authorList>
    </citation>
    <scope>NUCLEOTIDE SEQUENCE</scope>
</reference>
<dbReference type="InterPro" id="IPR027434">
    <property type="entry name" value="Homing_endonucl"/>
</dbReference>
<name>A0A813JN71_POLGL</name>
<gene>
    <name evidence="1" type="ORF">PGLA2088_LOCUS21878</name>
</gene>
<evidence type="ECO:0008006" key="3">
    <source>
        <dbReference type="Google" id="ProtNLM"/>
    </source>
</evidence>
<feature type="non-terminal residue" evidence="1">
    <location>
        <position position="1"/>
    </location>
</feature>
<dbReference type="EMBL" id="CAJNNW010025849">
    <property type="protein sequence ID" value="CAE8680399.1"/>
    <property type="molecule type" value="Genomic_DNA"/>
</dbReference>
<organism evidence="1 2">
    <name type="scientific">Polarella glacialis</name>
    <name type="common">Dinoflagellate</name>
    <dbReference type="NCBI Taxonomy" id="89957"/>
    <lineage>
        <taxon>Eukaryota</taxon>
        <taxon>Sar</taxon>
        <taxon>Alveolata</taxon>
        <taxon>Dinophyceae</taxon>
        <taxon>Suessiales</taxon>
        <taxon>Suessiaceae</taxon>
        <taxon>Polarella</taxon>
    </lineage>
</organism>